<dbReference type="KEGG" id="mdr:MDOR_10270"/>
<dbReference type="EMBL" id="AP022605">
    <property type="protein sequence ID" value="BBZ06858.1"/>
    <property type="molecule type" value="Genomic_DNA"/>
</dbReference>
<dbReference type="Pfam" id="PF15579">
    <property type="entry name" value="Imm52"/>
    <property type="match status" value="1"/>
</dbReference>
<protein>
    <recommendedName>
        <fullName evidence="2">Immunity protein 52 domain-containing protein</fullName>
    </recommendedName>
</protein>
<evidence type="ECO:0000259" key="2">
    <source>
        <dbReference type="Pfam" id="PF15579"/>
    </source>
</evidence>
<evidence type="ECO:0000313" key="4">
    <source>
        <dbReference type="Proteomes" id="UP000467201"/>
    </source>
</evidence>
<reference evidence="3 4" key="1">
    <citation type="journal article" date="2019" name="Emerg. Microbes Infect.">
        <title>Comprehensive subspecies identification of 175 nontuberculous mycobacteria species based on 7547 genomic profiles.</title>
        <authorList>
            <person name="Matsumoto Y."/>
            <person name="Kinjo T."/>
            <person name="Motooka D."/>
            <person name="Nabeya D."/>
            <person name="Jung N."/>
            <person name="Uechi K."/>
            <person name="Horii T."/>
            <person name="Iida T."/>
            <person name="Fujita J."/>
            <person name="Nakamura S."/>
        </authorList>
    </citation>
    <scope>NUCLEOTIDE SEQUENCE [LARGE SCALE GENOMIC DNA]</scope>
    <source>
        <strain evidence="3 4">JCM 12405</strain>
    </source>
</reference>
<dbReference type="AlphaFoldDB" id="A0A7I7VTQ6"/>
<gene>
    <name evidence="3" type="ORF">MDOR_10270</name>
</gene>
<dbReference type="RefSeq" id="WP_133055586.1">
    <property type="nucleotide sequence ID" value="NZ_AP022605.1"/>
</dbReference>
<feature type="domain" description="Immunity protein 52" evidence="2">
    <location>
        <begin position="5"/>
        <end position="223"/>
    </location>
</feature>
<organism evidence="3 4">
    <name type="scientific">Mycolicibacterium doricum</name>
    <dbReference type="NCBI Taxonomy" id="126673"/>
    <lineage>
        <taxon>Bacteria</taxon>
        <taxon>Bacillati</taxon>
        <taxon>Actinomycetota</taxon>
        <taxon>Actinomycetes</taxon>
        <taxon>Mycobacteriales</taxon>
        <taxon>Mycobacteriaceae</taxon>
        <taxon>Mycolicibacterium</taxon>
    </lineage>
</organism>
<evidence type="ECO:0000256" key="1">
    <source>
        <dbReference type="SAM" id="MobiDB-lite"/>
    </source>
</evidence>
<dbReference type="Proteomes" id="UP000467201">
    <property type="component" value="Chromosome"/>
</dbReference>
<sequence length="296" mass="32101">MSKSYVGGYWGPRPEGIESCARRLSGFLKALADIDALLTEWRNKGKTKRQAESASVVTTNYDDLVERLLAGVNRRDDNQQVIGELGSTVSWWNAAPSRAAATLSIGCGAEAPNISNWVVLNLPDSREHKTLYEPATAKQLVKTIIKHFEPDWAVFTNNGLVDRQREPNRQTDDGRVILGQLNGRPAGWANYTKNVSAAQVDHLNALPPSTTVEPAESGVLITTGNNPADPDLHDVLALRPVLHRLDQAIQYLPTVPHAAGRPSATKEGAATQATIQPASPPAADERGTTQQPRRAN</sequence>
<feature type="region of interest" description="Disordered" evidence="1">
    <location>
        <begin position="257"/>
        <end position="296"/>
    </location>
</feature>
<accession>A0A7I7VTQ6</accession>
<dbReference type="OrthoDB" id="4716688at2"/>
<name>A0A7I7VTQ6_9MYCO</name>
<dbReference type="InterPro" id="IPR028969">
    <property type="entry name" value="Imm52"/>
</dbReference>
<proteinExistence type="predicted"/>
<evidence type="ECO:0000313" key="3">
    <source>
        <dbReference type="EMBL" id="BBZ06858.1"/>
    </source>
</evidence>